<dbReference type="Gene3D" id="3.30.70.2650">
    <property type="match status" value="1"/>
</dbReference>
<evidence type="ECO:0000259" key="3">
    <source>
        <dbReference type="Pfam" id="PF20803"/>
    </source>
</evidence>
<dbReference type="Gene3D" id="1.10.10.10">
    <property type="entry name" value="Winged helix-like DNA-binding domain superfamily/Winged helix DNA-binding domain"/>
    <property type="match status" value="1"/>
</dbReference>
<dbReference type="InterPro" id="IPR012906">
    <property type="entry name" value="PaaX-like_N"/>
</dbReference>
<reference evidence="5" key="1">
    <citation type="journal article" date="2019" name="Int. J. Syst. Evol. Microbiol.">
        <title>The Global Catalogue of Microorganisms (GCM) 10K type strain sequencing project: providing services to taxonomists for standard genome sequencing and annotation.</title>
        <authorList>
            <consortium name="The Broad Institute Genomics Platform"/>
            <consortium name="The Broad Institute Genome Sequencing Center for Infectious Disease"/>
            <person name="Wu L."/>
            <person name="Ma J."/>
        </authorList>
    </citation>
    <scope>NUCLEOTIDE SEQUENCE [LARGE SCALE GENOMIC DNA]</scope>
    <source>
        <strain evidence="5">JCM 17316</strain>
    </source>
</reference>
<dbReference type="InterPro" id="IPR036388">
    <property type="entry name" value="WH-like_DNA-bd_sf"/>
</dbReference>
<keyword evidence="5" id="KW-1185">Reference proteome</keyword>
<dbReference type="Pfam" id="PF08223">
    <property type="entry name" value="PaaX_C"/>
    <property type="match status" value="1"/>
</dbReference>
<evidence type="ECO:0000259" key="1">
    <source>
        <dbReference type="Pfam" id="PF07848"/>
    </source>
</evidence>
<dbReference type="RefSeq" id="WP_345020299.1">
    <property type="nucleotide sequence ID" value="NZ_BAABDO010000025.1"/>
</dbReference>
<feature type="domain" description="Transcriptional repressor PaaX-like central Cas2-like" evidence="3">
    <location>
        <begin position="94"/>
        <end position="141"/>
    </location>
</feature>
<dbReference type="InterPro" id="IPR013225">
    <property type="entry name" value="PaaX_C"/>
</dbReference>
<feature type="domain" description="Transcriptional repressor PaaX-like N-terminal" evidence="1">
    <location>
        <begin position="16"/>
        <end position="76"/>
    </location>
</feature>
<evidence type="ECO:0000313" key="4">
    <source>
        <dbReference type="EMBL" id="GAA4138007.1"/>
    </source>
</evidence>
<feature type="domain" description="Transcriptional repressor PaaX-like C-terminal" evidence="2">
    <location>
        <begin position="206"/>
        <end position="240"/>
    </location>
</feature>
<dbReference type="Proteomes" id="UP001500266">
    <property type="component" value="Unassembled WGS sequence"/>
</dbReference>
<comment type="caution">
    <text evidence="4">The sequence shown here is derived from an EMBL/GenBank/DDBJ whole genome shotgun (WGS) entry which is preliminary data.</text>
</comment>
<evidence type="ECO:0000259" key="2">
    <source>
        <dbReference type="Pfam" id="PF08223"/>
    </source>
</evidence>
<dbReference type="PANTHER" id="PTHR30319:SF1">
    <property type="entry name" value="TRANSCRIPTIONAL REPRESSOR PAAX"/>
    <property type="match status" value="1"/>
</dbReference>
<proteinExistence type="predicted"/>
<name>A0ABP7YLD1_9ACTN</name>
<accession>A0ABP7YLD1</accession>
<protein>
    <submittedName>
        <fullName evidence="4">PaaX family transcriptional regulator C-terminal domain-containing protein</fullName>
    </submittedName>
</protein>
<dbReference type="Pfam" id="PF07848">
    <property type="entry name" value="PaaX"/>
    <property type="match status" value="1"/>
</dbReference>
<sequence>MTNTLAKAVSLRPLTARSVVLSTLLGLHPPRLRARHLVRVGALFGIAEGTVRVALSRMVAAGDLVHVDGAYELTERLLRRQARLDEARSPRTLPWDGTWEIALVTAERRPAADRAALRQAMQALRMAELREGTWLRPANLARPRPDVVLRQCTYLRGRPECDPAGLTATLWDLAAWAADAAVLLDALDRATSLADRFTVSAAVLGHLLRDPLLPDELLPADWPGPELRARYARCEARLERLLAECVPTGETAGEAAGEQLAKS</sequence>
<dbReference type="EMBL" id="BAABDO010000025">
    <property type="protein sequence ID" value="GAA4138007.1"/>
    <property type="molecule type" value="Genomic_DNA"/>
</dbReference>
<dbReference type="PANTHER" id="PTHR30319">
    <property type="entry name" value="PHENYLACETIC ACID REGULATOR-RELATED TRANSCRIPTIONAL REPRESSOR"/>
    <property type="match status" value="1"/>
</dbReference>
<organism evidence="4 5">
    <name type="scientific">Actinomadura keratinilytica</name>
    <dbReference type="NCBI Taxonomy" id="547461"/>
    <lineage>
        <taxon>Bacteria</taxon>
        <taxon>Bacillati</taxon>
        <taxon>Actinomycetota</taxon>
        <taxon>Actinomycetes</taxon>
        <taxon>Streptosporangiales</taxon>
        <taxon>Thermomonosporaceae</taxon>
        <taxon>Actinomadura</taxon>
    </lineage>
</organism>
<gene>
    <name evidence="4" type="ORF">GCM10022416_23000</name>
</gene>
<evidence type="ECO:0000313" key="5">
    <source>
        <dbReference type="Proteomes" id="UP001500266"/>
    </source>
</evidence>
<dbReference type="Gene3D" id="1.20.58.1460">
    <property type="match status" value="1"/>
</dbReference>
<dbReference type="InterPro" id="IPR048846">
    <property type="entry name" value="PaaX-like_central"/>
</dbReference>
<dbReference type="Pfam" id="PF20803">
    <property type="entry name" value="PaaX_M"/>
    <property type="match status" value="1"/>
</dbReference>